<dbReference type="InterPro" id="IPR054478">
    <property type="entry name" value="LTN1_UBC"/>
</dbReference>
<dbReference type="InterPro" id="IPR054476">
    <property type="entry name" value="Ltn1_N"/>
</dbReference>
<dbReference type="GO" id="GO:0061630">
    <property type="term" value="F:ubiquitin protein ligase activity"/>
    <property type="evidence" value="ECO:0007669"/>
    <property type="project" value="UniProtKB-UniRule"/>
</dbReference>
<dbReference type="EMBL" id="JANTQA010000051">
    <property type="protein sequence ID" value="KAJ3430024.1"/>
    <property type="molecule type" value="Genomic_DNA"/>
</dbReference>
<comment type="catalytic activity">
    <reaction evidence="4">
        <text>S-ubiquitinyl-[E2 ubiquitin-conjugating enzyme]-L-cysteine + [acceptor protein]-L-lysine = [E2 ubiquitin-conjugating enzyme]-L-cysteine + N(6)-ubiquitinyl-[acceptor protein]-L-lysine.</text>
        <dbReference type="EC" id="2.3.2.27"/>
    </reaction>
</comment>
<dbReference type="PROSITE" id="PS50089">
    <property type="entry name" value="ZF_RING_2"/>
    <property type="match status" value="1"/>
</dbReference>
<keyword evidence="4" id="KW-0862">Zinc</keyword>
<dbReference type="Proteomes" id="UP001146793">
    <property type="component" value="Unassembled WGS sequence"/>
</dbReference>
<dbReference type="EC" id="2.3.2.27" evidence="4"/>
<dbReference type="PANTHER" id="PTHR12389">
    <property type="entry name" value="ZINC FINGER PROTEIN 294"/>
    <property type="match status" value="1"/>
</dbReference>
<feature type="compositionally biased region" description="Acidic residues" evidence="5">
    <location>
        <begin position="765"/>
        <end position="789"/>
    </location>
</feature>
<evidence type="ECO:0000256" key="2">
    <source>
        <dbReference type="ARBA" id="ARBA00017157"/>
    </source>
</evidence>
<gene>
    <name evidence="7" type="ORF">M0812_23024</name>
</gene>
<feature type="compositionally biased region" description="Basic and acidic residues" evidence="5">
    <location>
        <begin position="740"/>
        <end position="751"/>
    </location>
</feature>
<dbReference type="Pfam" id="PF22958">
    <property type="entry name" value="Ltn1_1st"/>
    <property type="match status" value="1"/>
</dbReference>
<dbReference type="InterPro" id="IPR001841">
    <property type="entry name" value="Znf_RING"/>
</dbReference>
<evidence type="ECO:0000259" key="6">
    <source>
        <dbReference type="PROSITE" id="PS50089"/>
    </source>
</evidence>
<comment type="function">
    <text evidence="4">E3 ubiquitin-protein ligase. Component of the ribosome quality control complex (RQC), a ribosome-associated complex that mediates ubiquitination and extraction of incompletely synthesized nascent chains for proteasomal degradation.</text>
</comment>
<dbReference type="InterPro" id="IPR054477">
    <property type="entry name" value="LTN1_E3_ligase_6th"/>
</dbReference>
<comment type="similarity">
    <text evidence="1 4">Belongs to the LTN1 family.</text>
</comment>
<feature type="region of interest" description="Disordered" evidence="5">
    <location>
        <begin position="720"/>
        <end position="789"/>
    </location>
</feature>
<protein>
    <recommendedName>
        <fullName evidence="2 4">E3 ubiquitin-protein ligase listerin</fullName>
        <ecNumber evidence="4">2.3.2.27</ecNumber>
    </recommendedName>
    <alternativeName>
        <fullName evidence="4">RING-type E3 ubiquitin transferase listerin</fullName>
    </alternativeName>
</protein>
<feature type="domain" description="RING-type" evidence="6">
    <location>
        <begin position="1600"/>
        <end position="1649"/>
    </location>
</feature>
<evidence type="ECO:0000256" key="4">
    <source>
        <dbReference type="RuleBase" id="RU367090"/>
    </source>
</evidence>
<dbReference type="PANTHER" id="PTHR12389:SF0">
    <property type="entry name" value="E3 UBIQUITIN-PROTEIN LIGASE LISTERIN"/>
    <property type="match status" value="1"/>
</dbReference>
<name>A0AAV7YMQ2_9EUKA</name>
<keyword evidence="3 4" id="KW-0863">Zinc-finger</keyword>
<dbReference type="GO" id="GO:0072344">
    <property type="term" value="P:rescue of stalled ribosome"/>
    <property type="evidence" value="ECO:0007669"/>
    <property type="project" value="UniProtKB-UniRule"/>
</dbReference>
<dbReference type="Pfam" id="PF23009">
    <property type="entry name" value="UBC_like"/>
    <property type="match status" value="1"/>
</dbReference>
<evidence type="ECO:0000256" key="5">
    <source>
        <dbReference type="SAM" id="MobiDB-lite"/>
    </source>
</evidence>
<dbReference type="SMART" id="SM01197">
    <property type="entry name" value="FANCL_C"/>
    <property type="match status" value="1"/>
</dbReference>
<dbReference type="Pfam" id="PF22999">
    <property type="entry name" value="LTN1_E3_ligase_6th"/>
    <property type="match status" value="1"/>
</dbReference>
<organism evidence="7 8">
    <name type="scientific">Anaeramoeba flamelloides</name>
    <dbReference type="NCBI Taxonomy" id="1746091"/>
    <lineage>
        <taxon>Eukaryota</taxon>
        <taxon>Metamonada</taxon>
        <taxon>Anaeramoebidae</taxon>
        <taxon>Anaeramoeba</taxon>
    </lineage>
</organism>
<accession>A0AAV7YMQ2</accession>
<dbReference type="GO" id="GO:0008270">
    <property type="term" value="F:zinc ion binding"/>
    <property type="evidence" value="ECO:0007669"/>
    <property type="project" value="UniProtKB-KW"/>
</dbReference>
<evidence type="ECO:0000313" key="8">
    <source>
        <dbReference type="Proteomes" id="UP001146793"/>
    </source>
</evidence>
<keyword evidence="4" id="KW-0808">Transferase</keyword>
<sequence>MPPKKKRQQVKKKKSKKNQKKQKTNNQRTPKKKKIGEQKNIQRYNPRGTNLSSLELFNPINSPLSPEASVIFKKLRKKDVTTLLKGVEELGQLIQKSEVKELELLIPHFVRMFLNLGRESRENKLLVSLLNNLGLLVSKVQKKILPYLQRFFGSWYCYQRSISSEISKAAQRSLNLSFPTEEKLTKAIQFCENEIIAHIFSSLAATPLTVAGSRKVSLEHRKEIVLNLRTSSLGGAALLIENLGEQCKLLQDNKDSKNLIELSINFSNDKQDKMVIRRSLQFLQILFQKKKNLYQNQSPLLNQLIDTSLFVFQSKIEIRMRLAFLLSFLKNDTQKVIWDIFDSQELFYGQFSAFFSNSIKKNNSNLFNNKKKSGSSGPPIDFEDICSCLIPLLNLIPRRELKWENKIELILGSFWEIGRNSKRVMNFNRTKSLFFTTFSNLIHFLKNSHFQNETFVWIKNSIKQILKLPFNNDSIAFIKILGENSLLFSQITEKEKEKEKEKEQEIEIENKNGNKNEKEKEKEKENTNEIYWDWCLKLVNKLENNSQNENYINLIIEFICSISKSKQIEKLEELIIILFNFLKIKIENIKIDFFSKKVSNILKLISPLLIFEKNKIFNPTIIGNYFNQIIKTNNVNEIQHFLENCKNIQIDCNDQSMIEDHLKTYFSNLYDKIFLIQNNQKKKNIQKKKSLTINNNKNEIKLINKIKKEIKEKVKVIEMEQSESIEESSEKSELGSGSESELRNEIEKESESNENEIEIEKESESESDGDESENESENEEGEQEQEDEDEETLLLKSIDYFENFIKNKILSNETILNIYNFLLLKLESKPLFLLYRCLFLERYAKETKLYKLQQNTINLIFDNCKFYGESETWAISSPEKNWLFITNKYKKYFDYESTLGNILKNKIKINLISKYILHLIKDLELDLNQIQRLFILILNSDLLIKYQNLLIIEDLLIELKSKNEKFSLNLEIIFLILENIIKLIPKQYLYLYTLTPKLFKPDALLKQHVFPFLIGNPLILEQLLEKLFTLILNNDNNNNNNNQEEEKGKEVQDKIKYWLCIVSILFKSITIKQFNLEQFLNDFNLVNENCRLLIYSLFLAINLGNLILSQNDEIIEQFSQEYLGKILTILYDNEINEKRIKIYLDCLQLLLVSPIKTSFDQDILNICNNWKANFPQNSQLLSLMIQIENKNNKDEDDKDIRCSLEYILDNWQEKNDYWTDLFYQVLNIIHTDRKIKNNNDFKLIKYQKQLLKIYFKIAEKKEIFPVSLKLLSNLISKIDLTFLTNDINQYFEKIINLLSYSQSKSIQFCSYLLLKYYYNYYTEGDNKDKCQNIKKDSNDDNDNDNDNTDDDGIITDFNNKISNILKQKINSNLKNSKKLNFEILLYWSLFLNSLKNLEEKPKLIKFFKNEISNEFFTQLFRTIDLYQEPQIIPPTTIENINNWDLGKYSSYIFYETVSQLPTLIRFWGKDKKSKSEKIKINNYFENVLTPILLHQEFTQVIALQEVLETRIRIDQSFGHIQLIIQKESFSIDMLMKVPKEYPLKLVEFHSNKVIGFDRSSYRKLFLQMVKLLSQEDSNLASIVSFWTKNVNSHFEGVDPCSICLCVINLSDSSLPRISCPQCKEKFHAICLHKWFASTVKSVPDCPLCRGVFNLKKRYH</sequence>
<dbReference type="SUPFAM" id="SSF57850">
    <property type="entry name" value="RING/U-box"/>
    <property type="match status" value="1"/>
</dbReference>
<dbReference type="InterPro" id="IPR039795">
    <property type="entry name" value="LTN1/Rkr1"/>
</dbReference>
<keyword evidence="4" id="KW-0833">Ubl conjugation pathway</keyword>
<comment type="pathway">
    <text evidence="4">Protein modification; protein ubiquitination.</text>
</comment>
<evidence type="ECO:0000256" key="1">
    <source>
        <dbReference type="ARBA" id="ARBA00007997"/>
    </source>
</evidence>
<feature type="region of interest" description="Disordered" evidence="5">
    <location>
        <begin position="498"/>
        <end position="522"/>
    </location>
</feature>
<dbReference type="GO" id="GO:0043023">
    <property type="term" value="F:ribosomal large subunit binding"/>
    <property type="evidence" value="ECO:0007669"/>
    <property type="project" value="TreeGrafter"/>
</dbReference>
<evidence type="ECO:0000313" key="7">
    <source>
        <dbReference type="EMBL" id="KAJ3430024.1"/>
    </source>
</evidence>
<reference evidence="7" key="1">
    <citation type="submission" date="2022-08" db="EMBL/GenBank/DDBJ databases">
        <title>Novel sulphate-reducing endosymbionts in the free-living metamonad Anaeramoeba.</title>
        <authorList>
            <person name="Jerlstrom-Hultqvist J."/>
            <person name="Cepicka I."/>
            <person name="Gallot-Lavallee L."/>
            <person name="Salas-Leiva D."/>
            <person name="Curtis B.A."/>
            <person name="Zahonova K."/>
            <person name="Pipaliya S."/>
            <person name="Dacks J."/>
            <person name="Roger A.J."/>
        </authorList>
    </citation>
    <scope>NUCLEOTIDE SEQUENCE</scope>
    <source>
        <strain evidence="7">Busselton2</strain>
    </source>
</reference>
<comment type="caution">
    <text evidence="7">The sequence shown here is derived from an EMBL/GenBank/DDBJ whole genome shotgun (WGS) entry which is preliminary data.</text>
</comment>
<comment type="subunit">
    <text evidence="4">Component of the ribosome quality control complex (RQC).</text>
</comment>
<dbReference type="Gene3D" id="3.30.40.10">
    <property type="entry name" value="Zinc/RING finger domain, C3HC4 (zinc finger)"/>
    <property type="match status" value="1"/>
</dbReference>
<evidence type="ECO:0000256" key="3">
    <source>
        <dbReference type="PROSITE-ProRule" id="PRU00175"/>
    </source>
</evidence>
<feature type="region of interest" description="Disordered" evidence="5">
    <location>
        <begin position="1"/>
        <end position="48"/>
    </location>
</feature>
<keyword evidence="4" id="KW-0479">Metal-binding</keyword>
<dbReference type="InterPro" id="IPR013083">
    <property type="entry name" value="Znf_RING/FYVE/PHD"/>
</dbReference>
<dbReference type="GO" id="GO:1990112">
    <property type="term" value="C:RQC complex"/>
    <property type="evidence" value="ECO:0007669"/>
    <property type="project" value="UniProtKB-UniRule"/>
</dbReference>
<proteinExistence type="inferred from homology"/>
<feature type="compositionally biased region" description="Basic residues" evidence="5">
    <location>
        <begin position="1"/>
        <end position="34"/>
    </location>
</feature>
<feature type="compositionally biased region" description="Polar residues" evidence="5">
    <location>
        <begin position="39"/>
        <end position="48"/>
    </location>
</feature>
<dbReference type="GO" id="GO:1990116">
    <property type="term" value="P:ribosome-associated ubiquitin-dependent protein catabolic process"/>
    <property type="evidence" value="ECO:0007669"/>
    <property type="project" value="UniProtKB-UniRule"/>
</dbReference>
<dbReference type="GO" id="GO:0005829">
    <property type="term" value="C:cytosol"/>
    <property type="evidence" value="ECO:0007669"/>
    <property type="project" value="UniProtKB-UniRule"/>
</dbReference>